<dbReference type="SUPFAM" id="SSF88659">
    <property type="entry name" value="Sigma3 and sigma4 domains of RNA polymerase sigma factors"/>
    <property type="match status" value="1"/>
</dbReference>
<organism evidence="7 8">
    <name type="scientific">Parabacteroides segnis</name>
    <dbReference type="NCBI Taxonomy" id="2763058"/>
    <lineage>
        <taxon>Bacteria</taxon>
        <taxon>Pseudomonadati</taxon>
        <taxon>Bacteroidota</taxon>
        <taxon>Bacteroidia</taxon>
        <taxon>Bacteroidales</taxon>
        <taxon>Tannerellaceae</taxon>
        <taxon>Parabacteroides</taxon>
    </lineage>
</organism>
<dbReference type="Pfam" id="PF04542">
    <property type="entry name" value="Sigma70_r2"/>
    <property type="match status" value="1"/>
</dbReference>
<evidence type="ECO:0000256" key="2">
    <source>
        <dbReference type="ARBA" id="ARBA00023015"/>
    </source>
</evidence>
<dbReference type="InterPro" id="IPR013325">
    <property type="entry name" value="RNA_pol_sigma_r2"/>
</dbReference>
<keyword evidence="8" id="KW-1185">Reference proteome</keyword>
<keyword evidence="4" id="KW-0804">Transcription</keyword>
<dbReference type="Gene3D" id="1.10.1740.10">
    <property type="match status" value="1"/>
</dbReference>
<dbReference type="RefSeq" id="WP_186958582.1">
    <property type="nucleotide sequence ID" value="NZ_JACOOI010000004.1"/>
</dbReference>
<evidence type="ECO:0000313" key="7">
    <source>
        <dbReference type="EMBL" id="MBC5642312.1"/>
    </source>
</evidence>
<dbReference type="Pfam" id="PF08281">
    <property type="entry name" value="Sigma70_r4_2"/>
    <property type="match status" value="1"/>
</dbReference>
<dbReference type="InterPro" id="IPR013324">
    <property type="entry name" value="RNA_pol_sigma_r3/r4-like"/>
</dbReference>
<dbReference type="Gene3D" id="1.10.10.10">
    <property type="entry name" value="Winged helix-like DNA-binding domain superfamily/Winged helix DNA-binding domain"/>
    <property type="match status" value="1"/>
</dbReference>
<dbReference type="InterPro" id="IPR014327">
    <property type="entry name" value="RNA_pol_sigma70_bacteroid"/>
</dbReference>
<dbReference type="InterPro" id="IPR007627">
    <property type="entry name" value="RNA_pol_sigma70_r2"/>
</dbReference>
<gene>
    <name evidence="7" type="ORF">H8S77_05370</name>
</gene>
<keyword evidence="3" id="KW-0731">Sigma factor</keyword>
<dbReference type="NCBIfam" id="TIGR02985">
    <property type="entry name" value="Sig70_bacteroi1"/>
    <property type="match status" value="1"/>
</dbReference>
<protein>
    <submittedName>
        <fullName evidence="7">RNA polymerase sigma-70 factor</fullName>
    </submittedName>
</protein>
<dbReference type="NCBIfam" id="TIGR02937">
    <property type="entry name" value="sigma70-ECF"/>
    <property type="match status" value="1"/>
</dbReference>
<dbReference type="InterPro" id="IPR036388">
    <property type="entry name" value="WH-like_DNA-bd_sf"/>
</dbReference>
<dbReference type="Proteomes" id="UP000644010">
    <property type="component" value="Unassembled WGS sequence"/>
</dbReference>
<name>A0ABR7DXS3_9BACT</name>
<dbReference type="SUPFAM" id="SSF88946">
    <property type="entry name" value="Sigma2 domain of RNA polymerase sigma factors"/>
    <property type="match status" value="1"/>
</dbReference>
<dbReference type="PANTHER" id="PTHR43133">
    <property type="entry name" value="RNA POLYMERASE ECF-TYPE SIGMA FACTO"/>
    <property type="match status" value="1"/>
</dbReference>
<comment type="caution">
    <text evidence="7">The sequence shown here is derived from an EMBL/GenBank/DDBJ whole genome shotgun (WGS) entry which is preliminary data.</text>
</comment>
<evidence type="ECO:0000313" key="8">
    <source>
        <dbReference type="Proteomes" id="UP000644010"/>
    </source>
</evidence>
<evidence type="ECO:0000256" key="1">
    <source>
        <dbReference type="ARBA" id="ARBA00010641"/>
    </source>
</evidence>
<sequence length="180" mass="21534">MEKDTLYIKELVLGSHDAFRCLFMNYFPKVKYFISHLTKSEIIAEELAQDVFMRVWESREQLGVVESFNSYVYRMAKNMALNYLRRKYVEESYLEEYEGETELTIEGELYAREIKLLEQLTVSRMPRKRKAIYEMSRREGLTNDEIATRMGISKKTVENHLNLALKEIRKTLFLFTSFFM</sequence>
<dbReference type="InterPro" id="IPR039425">
    <property type="entry name" value="RNA_pol_sigma-70-like"/>
</dbReference>
<reference evidence="7 8" key="1">
    <citation type="submission" date="2020-08" db="EMBL/GenBank/DDBJ databases">
        <title>Genome public.</title>
        <authorList>
            <person name="Liu C."/>
            <person name="Sun Q."/>
        </authorList>
    </citation>
    <scope>NUCLEOTIDE SEQUENCE [LARGE SCALE GENOMIC DNA]</scope>
    <source>
        <strain evidence="7 8">BX2</strain>
    </source>
</reference>
<feature type="domain" description="RNA polymerase sigma-70 region 2" evidence="5">
    <location>
        <begin position="22"/>
        <end position="87"/>
    </location>
</feature>
<evidence type="ECO:0000256" key="3">
    <source>
        <dbReference type="ARBA" id="ARBA00023082"/>
    </source>
</evidence>
<proteinExistence type="inferred from homology"/>
<accession>A0ABR7DXS3</accession>
<dbReference type="InterPro" id="IPR014284">
    <property type="entry name" value="RNA_pol_sigma-70_dom"/>
</dbReference>
<comment type="similarity">
    <text evidence="1">Belongs to the sigma-70 factor family. ECF subfamily.</text>
</comment>
<dbReference type="InterPro" id="IPR013249">
    <property type="entry name" value="RNA_pol_sigma70_r4_t2"/>
</dbReference>
<keyword evidence="2" id="KW-0805">Transcription regulation</keyword>
<evidence type="ECO:0000259" key="6">
    <source>
        <dbReference type="Pfam" id="PF08281"/>
    </source>
</evidence>
<evidence type="ECO:0000256" key="4">
    <source>
        <dbReference type="ARBA" id="ARBA00023163"/>
    </source>
</evidence>
<evidence type="ECO:0000259" key="5">
    <source>
        <dbReference type="Pfam" id="PF04542"/>
    </source>
</evidence>
<dbReference type="PANTHER" id="PTHR43133:SF46">
    <property type="entry name" value="RNA POLYMERASE SIGMA-70 FACTOR ECF SUBFAMILY"/>
    <property type="match status" value="1"/>
</dbReference>
<feature type="domain" description="RNA polymerase sigma factor 70 region 4 type 2" evidence="6">
    <location>
        <begin position="121"/>
        <end position="167"/>
    </location>
</feature>
<dbReference type="EMBL" id="JACOOI010000004">
    <property type="protein sequence ID" value="MBC5642312.1"/>
    <property type="molecule type" value="Genomic_DNA"/>
</dbReference>